<name>A0A395H2W8_9EURO</name>
<dbReference type="Gene3D" id="6.10.140.2220">
    <property type="match status" value="1"/>
</dbReference>
<evidence type="ECO:0000313" key="5">
    <source>
        <dbReference type="EMBL" id="RAL02222.1"/>
    </source>
</evidence>
<keyword evidence="1" id="KW-0479">Metal-binding</keyword>
<dbReference type="VEuPathDB" id="FungiDB:BO80DRAFT_444015"/>
<dbReference type="SUPFAM" id="SSF144232">
    <property type="entry name" value="HIT/MYND zinc finger-like"/>
    <property type="match status" value="1"/>
</dbReference>
<dbReference type="EMBL" id="KZ824432">
    <property type="protein sequence ID" value="RAL02222.1"/>
    <property type="molecule type" value="Genomic_DNA"/>
</dbReference>
<dbReference type="GO" id="GO:0008270">
    <property type="term" value="F:zinc ion binding"/>
    <property type="evidence" value="ECO:0007669"/>
    <property type="project" value="UniProtKB-KW"/>
</dbReference>
<accession>A0A395H2W8</accession>
<sequence>MTTPTPPNCGVWGCPRPGTRRCTGCSSLPGATMAYCSPRCQKAHWPTHKSSCPGARRYNCFLIRATPRDPAKEHPTDGDYIEPFPLESYGNWGEEKRELQTRLGWTQLYEPGKFFSHRDVDRGKAREMGIVGRCTGRAIVGDVAVVRLSNMEVNDYADEFSTVELLRTTGYYRNRDGFEENEQRERGRVSGLLGVDPDVLPTERVFTVPGP</sequence>
<keyword evidence="2" id="KW-0863">Zinc-finger</keyword>
<dbReference type="GeneID" id="37226267"/>
<dbReference type="Pfam" id="PF01753">
    <property type="entry name" value="zf-MYND"/>
    <property type="match status" value="1"/>
</dbReference>
<dbReference type="OrthoDB" id="432970at2759"/>
<reference evidence="5 6" key="1">
    <citation type="submission" date="2018-02" db="EMBL/GenBank/DDBJ databases">
        <title>The genomes of Aspergillus section Nigri reveals drivers in fungal speciation.</title>
        <authorList>
            <consortium name="DOE Joint Genome Institute"/>
            <person name="Vesth T.C."/>
            <person name="Nybo J."/>
            <person name="Theobald S."/>
            <person name="Brandl J."/>
            <person name="Frisvad J.C."/>
            <person name="Nielsen K.F."/>
            <person name="Lyhne E.K."/>
            <person name="Kogle M.E."/>
            <person name="Kuo A."/>
            <person name="Riley R."/>
            <person name="Clum A."/>
            <person name="Nolan M."/>
            <person name="Lipzen A."/>
            <person name="Salamov A."/>
            <person name="Henrissat B."/>
            <person name="Wiebenga A."/>
            <person name="De vries R.P."/>
            <person name="Grigoriev I.V."/>
            <person name="Mortensen U.H."/>
            <person name="Andersen M.R."/>
            <person name="Baker S.E."/>
        </authorList>
    </citation>
    <scope>NUCLEOTIDE SEQUENCE [LARGE SCALE GENOMIC DNA]</scope>
    <source>
        <strain evidence="5 6">CBS 121593</strain>
    </source>
</reference>
<evidence type="ECO:0000259" key="4">
    <source>
        <dbReference type="Pfam" id="PF01753"/>
    </source>
</evidence>
<protein>
    <recommendedName>
        <fullName evidence="4">MYND-type domain-containing protein</fullName>
    </recommendedName>
</protein>
<keyword evidence="6" id="KW-1185">Reference proteome</keyword>
<dbReference type="Proteomes" id="UP000249402">
    <property type="component" value="Unassembled WGS sequence"/>
</dbReference>
<gene>
    <name evidence="5" type="ORF">BO80DRAFT_444015</name>
</gene>
<dbReference type="RefSeq" id="XP_025576549.1">
    <property type="nucleotide sequence ID" value="XM_025721402.1"/>
</dbReference>
<evidence type="ECO:0000313" key="6">
    <source>
        <dbReference type="Proteomes" id="UP000249402"/>
    </source>
</evidence>
<keyword evidence="3" id="KW-0862">Zinc</keyword>
<evidence type="ECO:0000256" key="2">
    <source>
        <dbReference type="ARBA" id="ARBA00022771"/>
    </source>
</evidence>
<dbReference type="AlphaFoldDB" id="A0A395H2W8"/>
<evidence type="ECO:0000256" key="1">
    <source>
        <dbReference type="ARBA" id="ARBA00022723"/>
    </source>
</evidence>
<feature type="domain" description="MYND-type" evidence="4">
    <location>
        <begin position="14"/>
        <end position="52"/>
    </location>
</feature>
<proteinExistence type="predicted"/>
<evidence type="ECO:0000256" key="3">
    <source>
        <dbReference type="ARBA" id="ARBA00022833"/>
    </source>
</evidence>
<dbReference type="InterPro" id="IPR002893">
    <property type="entry name" value="Znf_MYND"/>
</dbReference>
<organism evidence="5 6">
    <name type="scientific">Aspergillus ibericus CBS 121593</name>
    <dbReference type="NCBI Taxonomy" id="1448316"/>
    <lineage>
        <taxon>Eukaryota</taxon>
        <taxon>Fungi</taxon>
        <taxon>Dikarya</taxon>
        <taxon>Ascomycota</taxon>
        <taxon>Pezizomycotina</taxon>
        <taxon>Eurotiomycetes</taxon>
        <taxon>Eurotiomycetidae</taxon>
        <taxon>Eurotiales</taxon>
        <taxon>Aspergillaceae</taxon>
        <taxon>Aspergillus</taxon>
        <taxon>Aspergillus subgen. Circumdati</taxon>
    </lineage>
</organism>